<name>A0ABS2BHJ9_9NEIS</name>
<comment type="caution">
    <text evidence="1">The sequence shown here is derived from an EMBL/GenBank/DDBJ whole genome shotgun (WGS) entry which is preliminary data.</text>
</comment>
<keyword evidence="2" id="KW-1185">Reference proteome</keyword>
<accession>A0ABS2BHJ9</accession>
<protein>
    <submittedName>
        <fullName evidence="1">Uncharacterized protein</fullName>
    </submittedName>
</protein>
<dbReference type="Proteomes" id="UP000809431">
    <property type="component" value="Unassembled WGS sequence"/>
</dbReference>
<organism evidence="1 2">
    <name type="scientific">Jeongeupia naejangsanensis</name>
    <dbReference type="NCBI Taxonomy" id="613195"/>
    <lineage>
        <taxon>Bacteria</taxon>
        <taxon>Pseudomonadati</taxon>
        <taxon>Pseudomonadota</taxon>
        <taxon>Betaproteobacteria</taxon>
        <taxon>Neisseriales</taxon>
        <taxon>Chitinibacteraceae</taxon>
        <taxon>Jeongeupia</taxon>
    </lineage>
</organism>
<dbReference type="RefSeq" id="WP_203536247.1">
    <property type="nucleotide sequence ID" value="NZ_JAESND010000001.1"/>
</dbReference>
<gene>
    <name evidence="1" type="ORF">JMJ54_01865</name>
</gene>
<evidence type="ECO:0000313" key="2">
    <source>
        <dbReference type="Proteomes" id="UP000809431"/>
    </source>
</evidence>
<sequence>MQTYYLLFLADGRTVIDNVVPAGAEVFAECDAESRLAALDLLAGFD</sequence>
<evidence type="ECO:0000313" key="1">
    <source>
        <dbReference type="EMBL" id="MBM3114563.1"/>
    </source>
</evidence>
<dbReference type="EMBL" id="JAESND010000001">
    <property type="protein sequence ID" value="MBM3114563.1"/>
    <property type="molecule type" value="Genomic_DNA"/>
</dbReference>
<reference evidence="1 2" key="1">
    <citation type="submission" date="2021-01" db="EMBL/GenBank/DDBJ databases">
        <title>Draft Genome Sequence and Polyhydroxyalkanoate Biosynthetic Potential of Jeongeupia naejangsanensis Type Strain DSM 24253.</title>
        <authorList>
            <person name="Turrini P."/>
            <person name="Artuso I."/>
            <person name="Lugli G.A."/>
            <person name="Frangipani E."/>
            <person name="Ventura M."/>
            <person name="Visca P."/>
        </authorList>
    </citation>
    <scope>NUCLEOTIDE SEQUENCE [LARGE SCALE GENOMIC DNA]</scope>
    <source>
        <strain evidence="1 2">DSM 24253</strain>
    </source>
</reference>
<proteinExistence type="predicted"/>